<dbReference type="Proteomes" id="UP000006230">
    <property type="component" value="Unassembled WGS sequence"/>
</dbReference>
<feature type="transmembrane region" description="Helical" evidence="1">
    <location>
        <begin position="6"/>
        <end position="26"/>
    </location>
</feature>
<feature type="transmembrane region" description="Helical" evidence="1">
    <location>
        <begin position="63"/>
        <end position="85"/>
    </location>
</feature>
<sequence length="100" mass="10835">MTGGNVLGKPLEFWVALAAGALIVIERNRARPFVGRVFIAAISAGIGYSQTPEVALWTGRSETLVVMVLTAFGYMLLDIVAAVLADREFIKSIIRERLGK</sequence>
<protein>
    <submittedName>
        <fullName evidence="2">Uncharacterized protein</fullName>
    </submittedName>
</protein>
<evidence type="ECO:0000256" key="1">
    <source>
        <dbReference type="SAM" id="Phobius"/>
    </source>
</evidence>
<dbReference type="STRING" id="314265.R2601_24055"/>
<proteinExistence type="predicted"/>
<dbReference type="AlphaFoldDB" id="Q0FH93"/>
<dbReference type="HOGENOM" id="CLU_2303237_0_0_5"/>
<reference evidence="2 3" key="1">
    <citation type="journal article" date="2010" name="J. Bacteriol.">
        <title>Genome sequences of Pelagibaca bermudensis HTCC2601T and Maritimibacter alkaliphilus HTCC2654T, the type strains of two marine Roseobacter genera.</title>
        <authorList>
            <person name="Thrash J.C."/>
            <person name="Cho J.C."/>
            <person name="Ferriera S."/>
            <person name="Johnson J."/>
            <person name="Vergin K.L."/>
            <person name="Giovannoni S.J."/>
        </authorList>
    </citation>
    <scope>NUCLEOTIDE SEQUENCE [LARGE SCALE GENOMIC DNA]</scope>
    <source>
        <strain evidence="3">DSM 26914 / JCM 13377 / KCTC 12554 / HTCC2601</strain>
    </source>
</reference>
<dbReference type="eggNOG" id="ENOG5033BPJ">
    <property type="taxonomic scope" value="Bacteria"/>
</dbReference>
<keyword evidence="3" id="KW-1185">Reference proteome</keyword>
<feature type="transmembrane region" description="Helical" evidence="1">
    <location>
        <begin position="33"/>
        <end position="51"/>
    </location>
</feature>
<name>Q0FH93_SALBH</name>
<keyword evidence="1" id="KW-0472">Membrane</keyword>
<gene>
    <name evidence="2" type="ORF">R2601_24055</name>
</gene>
<dbReference type="RefSeq" id="WP_007800204.1">
    <property type="nucleotide sequence ID" value="NZ_DS022276.1"/>
</dbReference>
<evidence type="ECO:0000313" key="2">
    <source>
        <dbReference type="EMBL" id="EAU43558.1"/>
    </source>
</evidence>
<dbReference type="OrthoDB" id="7867571at2"/>
<organism evidence="2 3">
    <name type="scientific">Salipiger bermudensis (strain DSM 26914 / JCM 13377 / KCTC 12554 / HTCC2601)</name>
    <name type="common">Pelagibaca bermudensis</name>
    <dbReference type="NCBI Taxonomy" id="314265"/>
    <lineage>
        <taxon>Bacteria</taxon>
        <taxon>Pseudomonadati</taxon>
        <taxon>Pseudomonadota</taxon>
        <taxon>Alphaproteobacteria</taxon>
        <taxon>Rhodobacterales</taxon>
        <taxon>Roseobacteraceae</taxon>
        <taxon>Salipiger</taxon>
    </lineage>
</organism>
<keyword evidence="1" id="KW-0812">Transmembrane</keyword>
<accession>Q0FH93</accession>
<evidence type="ECO:0000313" key="3">
    <source>
        <dbReference type="Proteomes" id="UP000006230"/>
    </source>
</evidence>
<comment type="caution">
    <text evidence="2">The sequence shown here is derived from an EMBL/GenBank/DDBJ whole genome shotgun (WGS) entry which is preliminary data.</text>
</comment>
<keyword evidence="1" id="KW-1133">Transmembrane helix</keyword>
<dbReference type="EMBL" id="AATQ01000079">
    <property type="protein sequence ID" value="EAU43558.1"/>
    <property type="molecule type" value="Genomic_DNA"/>
</dbReference>